<keyword evidence="3" id="KW-0812">Transmembrane</keyword>
<proteinExistence type="predicted"/>
<feature type="compositionally biased region" description="Polar residues" evidence="2">
    <location>
        <begin position="106"/>
        <end position="117"/>
    </location>
</feature>
<dbReference type="RefSeq" id="WP_108603054.1">
    <property type="nucleotide sequence ID" value="NZ_CP026604.1"/>
</dbReference>
<keyword evidence="1" id="KW-0175">Coiled coil</keyword>
<name>A0A2S0VS55_9ALTE</name>
<evidence type="ECO:0000313" key="4">
    <source>
        <dbReference type="EMBL" id="AWB67002.1"/>
    </source>
</evidence>
<evidence type="ECO:0000256" key="3">
    <source>
        <dbReference type="SAM" id="Phobius"/>
    </source>
</evidence>
<dbReference type="AlphaFoldDB" id="A0A2S0VS55"/>
<dbReference type="Proteomes" id="UP000244441">
    <property type="component" value="Chromosome"/>
</dbReference>
<reference evidence="4 5" key="1">
    <citation type="submission" date="2018-01" db="EMBL/GenBank/DDBJ databases">
        <title>Genome sequence of a Cantenovulum-like bacteria.</title>
        <authorList>
            <person name="Tan W.R."/>
            <person name="Lau N.-S."/>
            <person name="Go F."/>
            <person name="Amirul A.-A.A."/>
        </authorList>
    </citation>
    <scope>NUCLEOTIDE SEQUENCE [LARGE SCALE GENOMIC DNA]</scope>
    <source>
        <strain evidence="4 5">CCB-QB4</strain>
    </source>
</reference>
<sequence>MDFILEYRAYINILLVIIGAIALLFTLRPFLLWYLKFDQMSKELHLINQQLKKAQEQQQKLHQQFSSQIAQLYNQQTILHHVQEPHAPEPHAQRQPKAEFKELNKTAFSSNQTTSGAEKQRKDKVATAKPKASVRMEPTIDLDKI</sequence>
<protein>
    <submittedName>
        <fullName evidence="4">Uncharacterized protein</fullName>
    </submittedName>
</protein>
<feature type="region of interest" description="Disordered" evidence="2">
    <location>
        <begin position="80"/>
        <end position="145"/>
    </location>
</feature>
<feature type="compositionally biased region" description="Basic and acidic residues" evidence="2">
    <location>
        <begin position="81"/>
        <end position="104"/>
    </location>
</feature>
<organism evidence="4 5">
    <name type="scientific">Saccharobesus litoralis</name>
    <dbReference type="NCBI Taxonomy" id="2172099"/>
    <lineage>
        <taxon>Bacteria</taxon>
        <taxon>Pseudomonadati</taxon>
        <taxon>Pseudomonadota</taxon>
        <taxon>Gammaproteobacteria</taxon>
        <taxon>Alteromonadales</taxon>
        <taxon>Alteromonadaceae</taxon>
        <taxon>Saccharobesus</taxon>
    </lineage>
</organism>
<accession>A0A2S0VS55</accession>
<keyword evidence="5" id="KW-1185">Reference proteome</keyword>
<gene>
    <name evidence="4" type="ORF">C2869_11385</name>
</gene>
<feature type="coiled-coil region" evidence="1">
    <location>
        <begin position="37"/>
        <end position="64"/>
    </location>
</feature>
<keyword evidence="3" id="KW-1133">Transmembrane helix</keyword>
<dbReference type="EMBL" id="CP026604">
    <property type="protein sequence ID" value="AWB67002.1"/>
    <property type="molecule type" value="Genomic_DNA"/>
</dbReference>
<dbReference type="KEGG" id="cate:C2869_11385"/>
<evidence type="ECO:0000256" key="2">
    <source>
        <dbReference type="SAM" id="MobiDB-lite"/>
    </source>
</evidence>
<keyword evidence="3" id="KW-0472">Membrane</keyword>
<feature type="transmembrane region" description="Helical" evidence="3">
    <location>
        <begin position="12"/>
        <end position="35"/>
    </location>
</feature>
<evidence type="ECO:0000313" key="5">
    <source>
        <dbReference type="Proteomes" id="UP000244441"/>
    </source>
</evidence>
<evidence type="ECO:0000256" key="1">
    <source>
        <dbReference type="SAM" id="Coils"/>
    </source>
</evidence>